<proteinExistence type="predicted"/>
<dbReference type="SUPFAM" id="SSF51735">
    <property type="entry name" value="NAD(P)-binding Rossmann-fold domains"/>
    <property type="match status" value="1"/>
</dbReference>
<protein>
    <recommendedName>
        <fullName evidence="1">NmrA-like domain-containing protein</fullName>
    </recommendedName>
</protein>
<dbReference type="Gene3D" id="3.40.50.720">
    <property type="entry name" value="NAD(P)-binding Rossmann-like Domain"/>
    <property type="match status" value="1"/>
</dbReference>
<dbReference type="AlphaFoldDB" id="A0A813M9R4"/>
<dbReference type="Pfam" id="PF05368">
    <property type="entry name" value="NmrA"/>
    <property type="match status" value="1"/>
</dbReference>
<dbReference type="EMBL" id="CAJNOE010000004">
    <property type="protein sequence ID" value="CAF0715545.1"/>
    <property type="molecule type" value="Genomic_DNA"/>
</dbReference>
<dbReference type="PANTHER" id="PTHR48079">
    <property type="entry name" value="PROTEIN YEEZ"/>
    <property type="match status" value="1"/>
</dbReference>
<dbReference type="PANTHER" id="PTHR48079:SF6">
    <property type="entry name" value="NAD(P)-BINDING DOMAIN-CONTAINING PROTEIN-RELATED"/>
    <property type="match status" value="1"/>
</dbReference>
<organism evidence="2 3">
    <name type="scientific">Adineta steineri</name>
    <dbReference type="NCBI Taxonomy" id="433720"/>
    <lineage>
        <taxon>Eukaryota</taxon>
        <taxon>Metazoa</taxon>
        <taxon>Spiralia</taxon>
        <taxon>Gnathifera</taxon>
        <taxon>Rotifera</taxon>
        <taxon>Eurotatoria</taxon>
        <taxon>Bdelloidea</taxon>
        <taxon>Adinetida</taxon>
        <taxon>Adinetidae</taxon>
        <taxon>Adineta</taxon>
    </lineage>
</organism>
<accession>A0A813M9R4</accession>
<evidence type="ECO:0000259" key="1">
    <source>
        <dbReference type="Pfam" id="PF05368"/>
    </source>
</evidence>
<dbReference type="GO" id="GO:0005737">
    <property type="term" value="C:cytoplasm"/>
    <property type="evidence" value="ECO:0007669"/>
    <property type="project" value="TreeGrafter"/>
</dbReference>
<name>A0A813M9R4_9BILA</name>
<dbReference type="InterPro" id="IPR051783">
    <property type="entry name" value="NAD(P)-dependent_oxidoreduct"/>
</dbReference>
<evidence type="ECO:0000313" key="2">
    <source>
        <dbReference type="EMBL" id="CAF0715545.1"/>
    </source>
</evidence>
<evidence type="ECO:0000313" key="3">
    <source>
        <dbReference type="Proteomes" id="UP000663860"/>
    </source>
</evidence>
<feature type="domain" description="NmrA-like" evidence="1">
    <location>
        <begin position="7"/>
        <end position="86"/>
    </location>
</feature>
<dbReference type="InterPro" id="IPR036291">
    <property type="entry name" value="NAD(P)-bd_dom_sf"/>
</dbReference>
<dbReference type="Proteomes" id="UP000663860">
    <property type="component" value="Unassembled WGS sequence"/>
</dbReference>
<dbReference type="GO" id="GO:0004029">
    <property type="term" value="F:aldehyde dehydrogenase (NAD+) activity"/>
    <property type="evidence" value="ECO:0007669"/>
    <property type="project" value="TreeGrafter"/>
</dbReference>
<sequence>MSSTKINIFLTGATGYIGGSVLTSLLQHPNASNFNITTLIRGGDDERVKKLASLNVTPLVGSNDSFDIIEKAASESHVTIHTANSANDLPSTKAIISGLNKRTKQTGKPVIYIHTSGAGVVAEDVRGKKGSGIVFSDLNPDQINGLGDEQPHRNVDLLIINAADGNPLLKTAIVLPPLVYGTGTGPFNRDSIQIPLLLRTAIKRHKAEAVGPGEATMNNVHIGDLVDAFVIIFDQLVAVYGPDAKPNVQPSQYLTTGREGYYFAENGKHTWRQLSEKIGEVLYKKKLVTSPEVTSFPEDDVDSSLFTKDKWYLVGSQSNSKAERLRKLGWKPHRPSILDSVEEQADILINNPQK</sequence>
<dbReference type="InterPro" id="IPR008030">
    <property type="entry name" value="NmrA-like"/>
</dbReference>
<comment type="caution">
    <text evidence="2">The sequence shown here is derived from an EMBL/GenBank/DDBJ whole genome shotgun (WGS) entry which is preliminary data.</text>
</comment>
<gene>
    <name evidence="2" type="ORF">IZO911_LOCUS937</name>
</gene>
<reference evidence="2" key="1">
    <citation type="submission" date="2021-02" db="EMBL/GenBank/DDBJ databases">
        <authorList>
            <person name="Nowell W R."/>
        </authorList>
    </citation>
    <scope>NUCLEOTIDE SEQUENCE</scope>
</reference>